<name>A0A381NMN6_9ZZZZ</name>
<dbReference type="InterPro" id="IPR006199">
    <property type="entry name" value="LexA_DNA-bd_dom"/>
</dbReference>
<evidence type="ECO:0000256" key="5">
    <source>
        <dbReference type="ARBA" id="ARBA00022801"/>
    </source>
</evidence>
<accession>A0A381NMN6</accession>
<dbReference type="InterPro" id="IPR039418">
    <property type="entry name" value="LexA-like"/>
</dbReference>
<dbReference type="AlphaFoldDB" id="A0A381NMN6"/>
<dbReference type="PRINTS" id="PR00726">
    <property type="entry name" value="LEXASERPTASE"/>
</dbReference>
<keyword evidence="4" id="KW-0227">DNA damage</keyword>
<evidence type="ECO:0000256" key="4">
    <source>
        <dbReference type="ARBA" id="ARBA00022763"/>
    </source>
</evidence>
<keyword evidence="10" id="KW-0234">DNA repair</keyword>
<proteinExistence type="inferred from homology"/>
<evidence type="ECO:0000256" key="3">
    <source>
        <dbReference type="ARBA" id="ARBA00022705"/>
    </source>
</evidence>
<evidence type="ECO:0000259" key="12">
    <source>
        <dbReference type="Pfam" id="PF00717"/>
    </source>
</evidence>
<keyword evidence="9" id="KW-0804">Transcription</keyword>
<feature type="domain" description="LexA repressor DNA-binding" evidence="13">
    <location>
        <begin position="59"/>
        <end position="122"/>
    </location>
</feature>
<dbReference type="GO" id="GO:0045892">
    <property type="term" value="P:negative regulation of DNA-templated transcription"/>
    <property type="evidence" value="ECO:0007669"/>
    <property type="project" value="InterPro"/>
</dbReference>
<dbReference type="GO" id="GO:0006508">
    <property type="term" value="P:proteolysis"/>
    <property type="evidence" value="ECO:0007669"/>
    <property type="project" value="InterPro"/>
</dbReference>
<evidence type="ECO:0008006" key="15">
    <source>
        <dbReference type="Google" id="ProtNLM"/>
    </source>
</evidence>
<protein>
    <recommendedName>
        <fullName evidence="15">Repressor LexA</fullName>
    </recommendedName>
</protein>
<dbReference type="CDD" id="cd06529">
    <property type="entry name" value="S24_LexA-like"/>
    <property type="match status" value="1"/>
</dbReference>
<evidence type="ECO:0000256" key="11">
    <source>
        <dbReference type="ARBA" id="ARBA00023236"/>
    </source>
</evidence>
<keyword evidence="5" id="KW-0378">Hydrolase</keyword>
<dbReference type="InterPro" id="IPR036388">
    <property type="entry name" value="WH-like_DNA-bd_sf"/>
</dbReference>
<dbReference type="Gene3D" id="1.10.10.10">
    <property type="entry name" value="Winged helix-like DNA-binding domain superfamily/Winged helix DNA-binding domain"/>
    <property type="match status" value="1"/>
</dbReference>
<dbReference type="InterPro" id="IPR006200">
    <property type="entry name" value="LexA"/>
</dbReference>
<dbReference type="Pfam" id="PF00717">
    <property type="entry name" value="Peptidase_S24"/>
    <property type="match status" value="1"/>
</dbReference>
<dbReference type="NCBIfam" id="TIGR00498">
    <property type="entry name" value="lexA"/>
    <property type="match status" value="1"/>
</dbReference>
<keyword evidence="2" id="KW-0678">Repressor</keyword>
<evidence type="ECO:0000259" key="13">
    <source>
        <dbReference type="Pfam" id="PF01726"/>
    </source>
</evidence>
<evidence type="ECO:0000256" key="9">
    <source>
        <dbReference type="ARBA" id="ARBA00023163"/>
    </source>
</evidence>
<gene>
    <name evidence="14" type="ORF">METZ01_LOCUS8726</name>
</gene>
<dbReference type="InterPro" id="IPR006197">
    <property type="entry name" value="Peptidase_S24_LexA"/>
</dbReference>
<evidence type="ECO:0000256" key="10">
    <source>
        <dbReference type="ARBA" id="ARBA00023204"/>
    </source>
</evidence>
<dbReference type="GO" id="GO:0009432">
    <property type="term" value="P:SOS response"/>
    <property type="evidence" value="ECO:0007669"/>
    <property type="project" value="UniProtKB-KW"/>
</dbReference>
<keyword evidence="11" id="KW-0742">SOS response</keyword>
<dbReference type="SUPFAM" id="SSF51306">
    <property type="entry name" value="LexA/Signal peptidase"/>
    <property type="match status" value="1"/>
</dbReference>
<evidence type="ECO:0000256" key="6">
    <source>
        <dbReference type="ARBA" id="ARBA00022813"/>
    </source>
</evidence>
<keyword evidence="8" id="KW-0238">DNA-binding</keyword>
<dbReference type="InterPro" id="IPR036390">
    <property type="entry name" value="WH_DNA-bd_sf"/>
</dbReference>
<organism evidence="14">
    <name type="scientific">marine metagenome</name>
    <dbReference type="NCBI Taxonomy" id="408172"/>
    <lineage>
        <taxon>unclassified sequences</taxon>
        <taxon>metagenomes</taxon>
        <taxon>ecological metagenomes</taxon>
    </lineage>
</organism>
<comment type="similarity">
    <text evidence="1">Belongs to the peptidase S24 family.</text>
</comment>
<dbReference type="InterPro" id="IPR050077">
    <property type="entry name" value="LexA_repressor"/>
</dbReference>
<dbReference type="GO" id="GO:0006281">
    <property type="term" value="P:DNA repair"/>
    <property type="evidence" value="ECO:0007669"/>
    <property type="project" value="UniProtKB-KW"/>
</dbReference>
<dbReference type="GO" id="GO:0004252">
    <property type="term" value="F:serine-type endopeptidase activity"/>
    <property type="evidence" value="ECO:0007669"/>
    <property type="project" value="InterPro"/>
</dbReference>
<dbReference type="PANTHER" id="PTHR33516">
    <property type="entry name" value="LEXA REPRESSOR"/>
    <property type="match status" value="1"/>
</dbReference>
<dbReference type="EMBL" id="UINC01000466">
    <property type="protein sequence ID" value="SUZ55872.1"/>
    <property type="molecule type" value="Genomic_DNA"/>
</dbReference>
<dbReference type="Pfam" id="PF01726">
    <property type="entry name" value="LexA_DNA_bind"/>
    <property type="match status" value="1"/>
</dbReference>
<keyword evidence="7" id="KW-0805">Transcription regulation</keyword>
<dbReference type="GO" id="GO:0006260">
    <property type="term" value="P:DNA replication"/>
    <property type="evidence" value="ECO:0007669"/>
    <property type="project" value="UniProtKB-KW"/>
</dbReference>
<dbReference type="GO" id="GO:0003677">
    <property type="term" value="F:DNA binding"/>
    <property type="evidence" value="ECO:0007669"/>
    <property type="project" value="UniProtKB-KW"/>
</dbReference>
<evidence type="ECO:0000256" key="1">
    <source>
        <dbReference type="ARBA" id="ARBA00007484"/>
    </source>
</evidence>
<dbReference type="Gene3D" id="2.10.109.10">
    <property type="entry name" value="Umud Fragment, subunit A"/>
    <property type="match status" value="1"/>
</dbReference>
<evidence type="ECO:0000256" key="2">
    <source>
        <dbReference type="ARBA" id="ARBA00022491"/>
    </source>
</evidence>
<dbReference type="PANTHER" id="PTHR33516:SF2">
    <property type="entry name" value="LEXA REPRESSOR-RELATED"/>
    <property type="match status" value="1"/>
</dbReference>
<keyword evidence="6" id="KW-0068">Autocatalytic cleavage</keyword>
<keyword evidence="3" id="KW-0235">DNA replication</keyword>
<evidence type="ECO:0000313" key="14">
    <source>
        <dbReference type="EMBL" id="SUZ55872.1"/>
    </source>
</evidence>
<reference evidence="14" key="1">
    <citation type="submission" date="2018-05" db="EMBL/GenBank/DDBJ databases">
        <authorList>
            <person name="Lanie J.A."/>
            <person name="Ng W.-L."/>
            <person name="Kazmierczak K.M."/>
            <person name="Andrzejewski T.M."/>
            <person name="Davidsen T.M."/>
            <person name="Wayne K.J."/>
            <person name="Tettelin H."/>
            <person name="Glass J.I."/>
            <person name="Rusch D."/>
            <person name="Podicherti R."/>
            <person name="Tsui H.-C.T."/>
            <person name="Winkler M.E."/>
        </authorList>
    </citation>
    <scope>NUCLEOTIDE SEQUENCE</scope>
</reference>
<sequence>MRAANIKTAVWMNRPHRDTESLTGGRAFASLIQNISFYVKHDESGHDTDSTLEEKMVTKKMPPRRQRILGFLQEFYSENGIPPTVRDIQKACEISSTSVVDYNLERLAQAGYINRRPDVARGIEILDQEGEPISNAPRVHILGLIAAGSPIPALSMEESASSQEFDTVEVSPELQRQHGQLFALKVNGTSMVDALIDDGDIVIIKPTQVADNGEMVVAWLKDKEEATLKRFYSEGSQVRLQPANSTMKPIYSPAENVEVRGKVVYVIRNLG</sequence>
<feature type="domain" description="Peptidase S24/S26A/S26B/S26C" evidence="12">
    <location>
        <begin position="141"/>
        <end position="264"/>
    </location>
</feature>
<dbReference type="InterPro" id="IPR015927">
    <property type="entry name" value="Peptidase_S24_S26A/B/C"/>
</dbReference>
<dbReference type="InterPro" id="IPR036286">
    <property type="entry name" value="LexA/Signal_pep-like_sf"/>
</dbReference>
<evidence type="ECO:0000256" key="8">
    <source>
        <dbReference type="ARBA" id="ARBA00023125"/>
    </source>
</evidence>
<evidence type="ECO:0000256" key="7">
    <source>
        <dbReference type="ARBA" id="ARBA00023015"/>
    </source>
</evidence>
<dbReference type="SUPFAM" id="SSF46785">
    <property type="entry name" value="Winged helix' DNA-binding domain"/>
    <property type="match status" value="1"/>
</dbReference>
<dbReference type="HAMAP" id="MF_00015">
    <property type="entry name" value="LexA"/>
    <property type="match status" value="1"/>
</dbReference>